<gene>
    <name evidence="1" type="ORF">ABT211_10820</name>
</gene>
<dbReference type="RefSeq" id="WP_351956401.1">
    <property type="nucleotide sequence ID" value="NZ_JBEOZM010000003.1"/>
</dbReference>
<protein>
    <submittedName>
        <fullName evidence="1">WXG100 family type VII secretion target</fullName>
    </submittedName>
</protein>
<dbReference type="Pfam" id="PF06013">
    <property type="entry name" value="WXG100"/>
    <property type="match status" value="1"/>
</dbReference>
<evidence type="ECO:0000313" key="2">
    <source>
        <dbReference type="Proteomes" id="UP001490365"/>
    </source>
</evidence>
<proteinExistence type="predicted"/>
<evidence type="ECO:0000313" key="1">
    <source>
        <dbReference type="EMBL" id="MER6267778.1"/>
    </source>
</evidence>
<dbReference type="SUPFAM" id="SSF140453">
    <property type="entry name" value="EsxAB dimer-like"/>
    <property type="match status" value="1"/>
</dbReference>
<dbReference type="Gene3D" id="1.10.287.1060">
    <property type="entry name" value="ESAT-6-like"/>
    <property type="match status" value="1"/>
</dbReference>
<keyword evidence="2" id="KW-1185">Reference proteome</keyword>
<name>A0ABV1TCL9_9ACTN</name>
<comment type="caution">
    <text evidence="1">The sequence shown here is derived from an EMBL/GenBank/DDBJ whole genome shotgun (WGS) entry which is preliminary data.</text>
</comment>
<dbReference type="EMBL" id="JBEOZM010000003">
    <property type="protein sequence ID" value="MER6267778.1"/>
    <property type="molecule type" value="Genomic_DNA"/>
</dbReference>
<dbReference type="InterPro" id="IPR036689">
    <property type="entry name" value="ESAT-6-like_sf"/>
</dbReference>
<sequence length="107" mass="11626">MAGNVDGANLVVRPELADAGKVINDKAQAIADELASLNRQLQPVLGGGDWTGDAQQYFEGLEAEWTYAAHGLFGPDGVLGEIAHAMHVNWNNYAEAEWSNGRTWQHH</sequence>
<reference evidence="1 2" key="1">
    <citation type="submission" date="2024-06" db="EMBL/GenBank/DDBJ databases">
        <title>The Natural Products Discovery Center: Release of the First 8490 Sequenced Strains for Exploring Actinobacteria Biosynthetic Diversity.</title>
        <authorList>
            <person name="Kalkreuter E."/>
            <person name="Kautsar S.A."/>
            <person name="Yang D."/>
            <person name="Bader C.D."/>
            <person name="Teijaro C.N."/>
            <person name="Fluegel L."/>
            <person name="Davis C.M."/>
            <person name="Simpson J.R."/>
            <person name="Lauterbach L."/>
            <person name="Steele A.D."/>
            <person name="Gui C."/>
            <person name="Meng S."/>
            <person name="Li G."/>
            <person name="Viehrig K."/>
            <person name="Ye F."/>
            <person name="Su P."/>
            <person name="Kiefer A.F."/>
            <person name="Nichols A."/>
            <person name="Cepeda A.J."/>
            <person name="Yan W."/>
            <person name="Fan B."/>
            <person name="Jiang Y."/>
            <person name="Adhikari A."/>
            <person name="Zheng C.-J."/>
            <person name="Schuster L."/>
            <person name="Cowan T.M."/>
            <person name="Smanski M.J."/>
            <person name="Chevrette M.G."/>
            <person name="De Carvalho L.P.S."/>
            <person name="Shen B."/>
        </authorList>
    </citation>
    <scope>NUCLEOTIDE SEQUENCE [LARGE SCALE GENOMIC DNA]</scope>
    <source>
        <strain evidence="1 2">NPDC001694</strain>
    </source>
</reference>
<dbReference type="InterPro" id="IPR010310">
    <property type="entry name" value="T7SS_ESAT-6-like"/>
</dbReference>
<organism evidence="1 2">
    <name type="scientific">Streptomyces sp. 900105755</name>
    <dbReference type="NCBI Taxonomy" id="3154389"/>
    <lineage>
        <taxon>Bacteria</taxon>
        <taxon>Bacillati</taxon>
        <taxon>Actinomycetota</taxon>
        <taxon>Actinomycetes</taxon>
        <taxon>Kitasatosporales</taxon>
        <taxon>Streptomycetaceae</taxon>
        <taxon>Streptomyces</taxon>
    </lineage>
</organism>
<accession>A0ABV1TCL9</accession>
<dbReference type="Proteomes" id="UP001490365">
    <property type="component" value="Unassembled WGS sequence"/>
</dbReference>